<dbReference type="RefSeq" id="WP_045986708.1">
    <property type="nucleotide sequence ID" value="NZ_CP063051.1"/>
</dbReference>
<proteinExistence type="predicted"/>
<comment type="caution">
    <text evidence="1">The sequence shown here is derived from an EMBL/GenBank/DDBJ whole genome shotgun (WGS) entry which is preliminary data.</text>
</comment>
<dbReference type="EMBL" id="JXXR01000017">
    <property type="protein sequence ID" value="KJY70582.1"/>
    <property type="molecule type" value="Genomic_DNA"/>
</dbReference>
<reference evidence="1" key="1">
    <citation type="journal article" date="2015" name="BMC Genomics">
        <title>Genome mining reveals unlocked bioactive potential of marine Gram-negative bacteria.</title>
        <authorList>
            <person name="Machado H."/>
            <person name="Sonnenschein E.C."/>
            <person name="Melchiorsen J."/>
            <person name="Gram L."/>
        </authorList>
    </citation>
    <scope>NUCLEOTIDE SEQUENCE</scope>
    <source>
        <strain evidence="1">S2052</strain>
    </source>
</reference>
<accession>A0A837G597</accession>
<protein>
    <submittedName>
        <fullName evidence="1">Uncharacterized protein</fullName>
    </submittedName>
</protein>
<gene>
    <name evidence="1" type="ORF">TW71_17125</name>
</gene>
<name>A0A837G597_9VIBR</name>
<evidence type="ECO:0000313" key="1">
    <source>
        <dbReference type="EMBL" id="KJY70582.1"/>
    </source>
</evidence>
<organism evidence="1">
    <name type="scientific">Vibrio coralliilyticus</name>
    <dbReference type="NCBI Taxonomy" id="190893"/>
    <lineage>
        <taxon>Bacteria</taxon>
        <taxon>Pseudomonadati</taxon>
        <taxon>Pseudomonadota</taxon>
        <taxon>Gammaproteobacteria</taxon>
        <taxon>Vibrionales</taxon>
        <taxon>Vibrionaceae</taxon>
        <taxon>Vibrio</taxon>
    </lineage>
</organism>
<sequence>MEIKDLLPILGVALGWGLSELGGFMKNRAARARTIKQAIATLYKLNFDMLQVKRAQEYYKSNAPSDLATWERGRQRSFQKHLNFSEKTLGKINESVSLISQEYPLLAFRLDGAISAYTSIINSKLDSAIDNKDLYMTMLGKIEVSQLASQAIVEKTIFTLAFRVDFLLWVSLKLDMRKFKQGINKGDLVHSSQAFGGKKT</sequence>
<dbReference type="AlphaFoldDB" id="A0A837G597"/>